<evidence type="ECO:0000313" key="4">
    <source>
        <dbReference type="Proteomes" id="UP000324907"/>
    </source>
</evidence>
<reference evidence="3 4" key="1">
    <citation type="submission" date="2019-07" db="EMBL/GenBank/DDBJ databases">
        <title>Genomes of Cafeteria roenbergensis.</title>
        <authorList>
            <person name="Fischer M.G."/>
            <person name="Hackl T."/>
            <person name="Roman M."/>
        </authorList>
    </citation>
    <scope>NUCLEOTIDE SEQUENCE [LARGE SCALE GENOMIC DNA]</scope>
    <source>
        <strain evidence="3 4">RCC970-E3</strain>
    </source>
</reference>
<sequence>MTPASSRSSLSAYDPPSSARSSSVAKVRAREALMESFRAPPARRSSVMRHAHEWAEKHSPSAGARGNRRDGRQEAAAGSDAKTSSPPGKVSEGNAADTKSSAASEAGAGPDKEPDAPHAGSEGAAAAGKDAGEGGKDGEAEEPVAFKEDRPENDRDPFAPAVYKVVYDSFDELVIDGEAADLDVVVHMYQEGCMACSALAPRTRMIAKLLAGHSMGKRVRVCMVNATANNPLPPTIESRAFPRLVVFPKGAKDSPVAIRMLEREEGGRRGLPTVLDILELIEATSGTRFRVTPQLRAEAQRLEAEAETLNSLVIRAGGLTGMHYVFNDLVESGPASDGMRKAWDRFGSRAELAFKACESLSKEGAARQLDSVVGKAEMGLAAAADQVDTDSLFERVRRRRRARLAAAAGKEPEADPSAGVAPPAMAMANMLMLQRMRVQQTAEDGTPECAAMCERSELRIGLAMATLAARLEDARPEAMGRA</sequence>
<evidence type="ECO:0000313" key="3">
    <source>
        <dbReference type="EMBL" id="KAA0158611.1"/>
    </source>
</evidence>
<feature type="domain" description="Thioredoxin" evidence="2">
    <location>
        <begin position="164"/>
        <end position="253"/>
    </location>
</feature>
<dbReference type="Proteomes" id="UP000324907">
    <property type="component" value="Unassembled WGS sequence"/>
</dbReference>
<accession>A0A5A8D3X2</accession>
<dbReference type="InterPro" id="IPR036249">
    <property type="entry name" value="Thioredoxin-like_sf"/>
</dbReference>
<protein>
    <recommendedName>
        <fullName evidence="2">Thioredoxin domain-containing protein</fullName>
    </recommendedName>
</protein>
<organism evidence="3 4">
    <name type="scientific">Cafeteria roenbergensis</name>
    <name type="common">Marine flagellate</name>
    <dbReference type="NCBI Taxonomy" id="33653"/>
    <lineage>
        <taxon>Eukaryota</taxon>
        <taxon>Sar</taxon>
        <taxon>Stramenopiles</taxon>
        <taxon>Bigyra</taxon>
        <taxon>Opalozoa</taxon>
        <taxon>Bicosoecida</taxon>
        <taxon>Cafeteriaceae</taxon>
        <taxon>Cafeteria</taxon>
    </lineage>
</organism>
<dbReference type="AlphaFoldDB" id="A0A5A8D3X2"/>
<evidence type="ECO:0000256" key="1">
    <source>
        <dbReference type="SAM" id="MobiDB-lite"/>
    </source>
</evidence>
<feature type="compositionally biased region" description="Polar residues" evidence="1">
    <location>
        <begin position="1"/>
        <end position="11"/>
    </location>
</feature>
<gene>
    <name evidence="3" type="ORF">FNF28_06138</name>
</gene>
<dbReference type="Pfam" id="PF00085">
    <property type="entry name" value="Thioredoxin"/>
    <property type="match status" value="1"/>
</dbReference>
<proteinExistence type="predicted"/>
<dbReference type="Gene3D" id="3.40.30.10">
    <property type="entry name" value="Glutaredoxin"/>
    <property type="match status" value="1"/>
</dbReference>
<dbReference type="InterPro" id="IPR013766">
    <property type="entry name" value="Thioredoxin_domain"/>
</dbReference>
<feature type="compositionally biased region" description="Low complexity" evidence="1">
    <location>
        <begin position="119"/>
        <end position="129"/>
    </location>
</feature>
<dbReference type="SUPFAM" id="SSF52833">
    <property type="entry name" value="Thioredoxin-like"/>
    <property type="match status" value="1"/>
</dbReference>
<feature type="compositionally biased region" description="Basic and acidic residues" evidence="1">
    <location>
        <begin position="50"/>
        <end position="59"/>
    </location>
</feature>
<name>A0A5A8D3X2_CAFRO</name>
<feature type="region of interest" description="Disordered" evidence="1">
    <location>
        <begin position="1"/>
        <end position="157"/>
    </location>
</feature>
<comment type="caution">
    <text evidence="3">The sequence shown here is derived from an EMBL/GenBank/DDBJ whole genome shotgun (WGS) entry which is preliminary data.</text>
</comment>
<feature type="compositionally biased region" description="Basic and acidic residues" evidence="1">
    <location>
        <begin position="130"/>
        <end position="157"/>
    </location>
</feature>
<feature type="compositionally biased region" description="Low complexity" evidence="1">
    <location>
        <begin position="17"/>
        <end position="26"/>
    </location>
</feature>
<dbReference type="EMBL" id="VLTL01000144">
    <property type="protein sequence ID" value="KAA0158611.1"/>
    <property type="molecule type" value="Genomic_DNA"/>
</dbReference>
<evidence type="ECO:0000259" key="2">
    <source>
        <dbReference type="Pfam" id="PF00085"/>
    </source>
</evidence>